<proteinExistence type="predicted"/>
<comment type="caution">
    <text evidence="2">The sequence shown here is derived from an EMBL/GenBank/DDBJ whole genome shotgun (WGS) entry which is preliminary data.</text>
</comment>
<name>A0A645DZZ0_9ZZZZ</name>
<feature type="compositionally biased region" description="Basic and acidic residues" evidence="1">
    <location>
        <begin position="1"/>
        <end position="17"/>
    </location>
</feature>
<dbReference type="AlphaFoldDB" id="A0A645DZZ0"/>
<evidence type="ECO:0000256" key="1">
    <source>
        <dbReference type="SAM" id="MobiDB-lite"/>
    </source>
</evidence>
<organism evidence="2">
    <name type="scientific">bioreactor metagenome</name>
    <dbReference type="NCBI Taxonomy" id="1076179"/>
    <lineage>
        <taxon>unclassified sequences</taxon>
        <taxon>metagenomes</taxon>
        <taxon>ecological metagenomes</taxon>
    </lineage>
</organism>
<evidence type="ECO:0000313" key="2">
    <source>
        <dbReference type="EMBL" id="MPM94957.1"/>
    </source>
</evidence>
<gene>
    <name evidence="2" type="ORF">SDC9_142106</name>
</gene>
<reference evidence="2" key="1">
    <citation type="submission" date="2019-08" db="EMBL/GenBank/DDBJ databases">
        <authorList>
            <person name="Kucharzyk K."/>
            <person name="Murdoch R.W."/>
            <person name="Higgins S."/>
            <person name="Loffler F."/>
        </authorList>
    </citation>
    <scope>NUCLEOTIDE SEQUENCE</scope>
</reference>
<accession>A0A645DZZ0</accession>
<dbReference type="EMBL" id="VSSQ01041505">
    <property type="protein sequence ID" value="MPM94957.1"/>
    <property type="molecule type" value="Genomic_DNA"/>
</dbReference>
<protein>
    <submittedName>
        <fullName evidence="2">Uncharacterized protein</fullName>
    </submittedName>
</protein>
<sequence length="142" mass="16245">MRQRHVRDGELIVRAGEHGGAQPQRAADDERNGGSLPVEDGLEQLRKLLRVEPFSADSKADDEFARRDTPQQSLAFLRDHLRLLRGGERLRRFFVRNLADFQRAKARKPLCVFRSSLAKKSVLQFSHASDLDFHKIVTTRAN</sequence>
<feature type="region of interest" description="Disordered" evidence="1">
    <location>
        <begin position="1"/>
        <end position="38"/>
    </location>
</feature>